<keyword evidence="3 7" id="KW-0808">Transferase</keyword>
<dbReference type="OrthoDB" id="9813719at2"/>
<evidence type="ECO:0000313" key="11">
    <source>
        <dbReference type="Proteomes" id="UP000253918"/>
    </source>
</evidence>
<name>A0A369VW96_9SPHN</name>
<dbReference type="GO" id="GO:0044027">
    <property type="term" value="P:negative regulation of gene expression via chromosomal CpG island methylation"/>
    <property type="evidence" value="ECO:0007669"/>
    <property type="project" value="TreeGrafter"/>
</dbReference>
<keyword evidence="5" id="KW-0680">Restriction system</keyword>
<comment type="similarity">
    <text evidence="7">Belongs to the class I-like SAM-binding methyltransferase superfamily. C5-methyltransferase family.</text>
</comment>
<dbReference type="PROSITE" id="PS00094">
    <property type="entry name" value="C5_MTASE_1"/>
    <property type="match status" value="1"/>
</dbReference>
<evidence type="ECO:0000256" key="3">
    <source>
        <dbReference type="ARBA" id="ARBA00022679"/>
    </source>
</evidence>
<dbReference type="PROSITE" id="PS51679">
    <property type="entry name" value="SAM_MT_C5"/>
    <property type="match status" value="1"/>
</dbReference>
<dbReference type="InterPro" id="IPR050390">
    <property type="entry name" value="C5-Methyltransferase"/>
</dbReference>
<comment type="caution">
    <text evidence="10">The sequence shown here is derived from an EMBL/GenBank/DDBJ whole genome shotgun (WGS) entry which is preliminary data.</text>
</comment>
<dbReference type="InterPro" id="IPR018117">
    <property type="entry name" value="C5_DNA_meth_AS"/>
</dbReference>
<feature type="region of interest" description="Disordered" evidence="8">
    <location>
        <begin position="1"/>
        <end position="27"/>
    </location>
</feature>
<evidence type="ECO:0000256" key="1">
    <source>
        <dbReference type="ARBA" id="ARBA00011975"/>
    </source>
</evidence>
<keyword evidence="9" id="KW-0472">Membrane</keyword>
<dbReference type="Gene3D" id="3.90.120.10">
    <property type="entry name" value="DNA Methylase, subunit A, domain 2"/>
    <property type="match status" value="1"/>
</dbReference>
<dbReference type="EC" id="2.1.1.37" evidence="1"/>
<evidence type="ECO:0000313" key="10">
    <source>
        <dbReference type="EMBL" id="RDE06618.1"/>
    </source>
</evidence>
<dbReference type="EMBL" id="QQNB01000001">
    <property type="protein sequence ID" value="RDE06618.1"/>
    <property type="molecule type" value="Genomic_DNA"/>
</dbReference>
<feature type="region of interest" description="Disordered" evidence="8">
    <location>
        <begin position="116"/>
        <end position="162"/>
    </location>
</feature>
<dbReference type="GO" id="GO:0009307">
    <property type="term" value="P:DNA restriction-modification system"/>
    <property type="evidence" value="ECO:0007669"/>
    <property type="project" value="UniProtKB-KW"/>
</dbReference>
<dbReference type="SUPFAM" id="SSF53335">
    <property type="entry name" value="S-adenosyl-L-methionine-dependent methyltransferases"/>
    <property type="match status" value="1"/>
</dbReference>
<keyword evidence="9" id="KW-0812">Transmembrane</keyword>
<dbReference type="GO" id="GO:0003677">
    <property type="term" value="F:DNA binding"/>
    <property type="evidence" value="ECO:0007669"/>
    <property type="project" value="TreeGrafter"/>
</dbReference>
<accession>A0A369VW96</accession>
<evidence type="ECO:0000256" key="2">
    <source>
        <dbReference type="ARBA" id="ARBA00022603"/>
    </source>
</evidence>
<reference evidence="10 11" key="1">
    <citation type="submission" date="2018-07" db="EMBL/GenBank/DDBJ databases">
        <title>a novel species of Sphingomonas isolated from the rhizosphere soil of Araceae plant.</title>
        <authorList>
            <person name="Zhiyong W."/>
            <person name="Qinglan Z."/>
            <person name="Zhiwei F."/>
            <person name="Ding X."/>
            <person name="Gejiao W."/>
            <person name="Shixue Z."/>
        </authorList>
    </citation>
    <scope>NUCLEOTIDE SEQUENCE [LARGE SCALE GENOMIC DNA]</scope>
    <source>
        <strain evidence="10 11">WZY 27</strain>
    </source>
</reference>
<dbReference type="InterPro" id="IPR029063">
    <property type="entry name" value="SAM-dependent_MTases_sf"/>
</dbReference>
<keyword evidence="2 7" id="KW-0489">Methyltransferase</keyword>
<sequence>MRCRRSLKPRSTIHGKGGNGSAHIATEPFPSTSISQCGWVSQRWLAIAGITWSTTPPSVGGPTDRAEGSDLLRPQGSRDNGPSLRGPPQHLRCVGLAFGSKTDAGASPLAYSHIRPDASPDRCNGSAVPCARATPRADPRPHLCRSPPERGDPGSSAASLDPSTAIGGPWRLHISHIRIKSYVIMRIAFADMFSGAGLFSAGAVRAGMTPAFAIDLSKDAIASYNRNVAPVGVVGSVDEPRDLPQIDVLLAGPPCQGFSTLGRQDPLDERNALALAVPAWAERTGASVVIVENVPPFLRSTRWVELKAAFELQGYTVDAWELEAADHGAAQFRRRSFTIASRIGAIARPEPSDAAHRTAGQVLAMPIADHDSMHVWPIPKGIAADRIALVPPKGDKRDIMRKAPHLCPPSWTKVGCQATDVWGRIDPDKPANTLRCTFQNPSKGRYLHPTEDRTLSLREGARLQGVPEDWSFVGRPYPVARQIGNGVPVPLAEAVCRTVVEAIRTQGFRAAA</sequence>
<dbReference type="AlphaFoldDB" id="A0A369VW96"/>
<feature type="transmembrane region" description="Helical" evidence="9">
    <location>
        <begin position="183"/>
        <end position="204"/>
    </location>
</feature>
<dbReference type="GO" id="GO:0032259">
    <property type="term" value="P:methylation"/>
    <property type="evidence" value="ECO:0007669"/>
    <property type="project" value="UniProtKB-KW"/>
</dbReference>
<evidence type="ECO:0000256" key="7">
    <source>
        <dbReference type="PROSITE-ProRule" id="PRU01016"/>
    </source>
</evidence>
<gene>
    <name evidence="10" type="ORF">DVW87_02640</name>
</gene>
<protein>
    <recommendedName>
        <fullName evidence="1">DNA (cytosine-5-)-methyltransferase</fullName>
        <ecNumber evidence="1">2.1.1.37</ecNumber>
    </recommendedName>
</protein>
<dbReference type="Proteomes" id="UP000253918">
    <property type="component" value="Unassembled WGS sequence"/>
</dbReference>
<proteinExistence type="inferred from homology"/>
<keyword evidence="4 7" id="KW-0949">S-adenosyl-L-methionine</keyword>
<evidence type="ECO:0000256" key="6">
    <source>
        <dbReference type="ARBA" id="ARBA00047422"/>
    </source>
</evidence>
<dbReference type="GO" id="GO:0003886">
    <property type="term" value="F:DNA (cytosine-5-)-methyltransferase activity"/>
    <property type="evidence" value="ECO:0007669"/>
    <property type="project" value="UniProtKB-EC"/>
</dbReference>
<evidence type="ECO:0000256" key="8">
    <source>
        <dbReference type="SAM" id="MobiDB-lite"/>
    </source>
</evidence>
<dbReference type="Pfam" id="PF00145">
    <property type="entry name" value="DNA_methylase"/>
    <property type="match status" value="1"/>
</dbReference>
<feature type="region of interest" description="Disordered" evidence="8">
    <location>
        <begin position="53"/>
        <end position="89"/>
    </location>
</feature>
<feature type="active site" evidence="7">
    <location>
        <position position="255"/>
    </location>
</feature>
<organism evidence="10 11">
    <name type="scientific">Sphingomonas aracearum</name>
    <dbReference type="NCBI Taxonomy" id="2283317"/>
    <lineage>
        <taxon>Bacteria</taxon>
        <taxon>Pseudomonadati</taxon>
        <taxon>Pseudomonadota</taxon>
        <taxon>Alphaproteobacteria</taxon>
        <taxon>Sphingomonadales</taxon>
        <taxon>Sphingomonadaceae</taxon>
        <taxon>Sphingomonas</taxon>
    </lineage>
</organism>
<feature type="compositionally biased region" description="Basic and acidic residues" evidence="8">
    <location>
        <begin position="135"/>
        <end position="152"/>
    </location>
</feature>
<feature type="compositionally biased region" description="Basic residues" evidence="8">
    <location>
        <begin position="1"/>
        <end position="13"/>
    </location>
</feature>
<dbReference type="InterPro" id="IPR001525">
    <property type="entry name" value="C5_MeTfrase"/>
</dbReference>
<dbReference type="PANTHER" id="PTHR10629">
    <property type="entry name" value="CYTOSINE-SPECIFIC METHYLTRANSFERASE"/>
    <property type="match status" value="1"/>
</dbReference>
<dbReference type="PANTHER" id="PTHR10629:SF52">
    <property type="entry name" value="DNA (CYTOSINE-5)-METHYLTRANSFERASE 1"/>
    <property type="match status" value="1"/>
</dbReference>
<evidence type="ECO:0000256" key="9">
    <source>
        <dbReference type="SAM" id="Phobius"/>
    </source>
</evidence>
<dbReference type="Gene3D" id="3.40.50.150">
    <property type="entry name" value="Vaccinia Virus protein VP39"/>
    <property type="match status" value="1"/>
</dbReference>
<keyword evidence="9" id="KW-1133">Transmembrane helix</keyword>
<evidence type="ECO:0000256" key="4">
    <source>
        <dbReference type="ARBA" id="ARBA00022691"/>
    </source>
</evidence>
<keyword evidence="11" id="KW-1185">Reference proteome</keyword>
<evidence type="ECO:0000256" key="5">
    <source>
        <dbReference type="ARBA" id="ARBA00022747"/>
    </source>
</evidence>
<comment type="catalytic activity">
    <reaction evidence="6">
        <text>a 2'-deoxycytidine in DNA + S-adenosyl-L-methionine = a 5-methyl-2'-deoxycytidine in DNA + S-adenosyl-L-homocysteine + H(+)</text>
        <dbReference type="Rhea" id="RHEA:13681"/>
        <dbReference type="Rhea" id="RHEA-COMP:11369"/>
        <dbReference type="Rhea" id="RHEA-COMP:11370"/>
        <dbReference type="ChEBI" id="CHEBI:15378"/>
        <dbReference type="ChEBI" id="CHEBI:57856"/>
        <dbReference type="ChEBI" id="CHEBI:59789"/>
        <dbReference type="ChEBI" id="CHEBI:85452"/>
        <dbReference type="ChEBI" id="CHEBI:85454"/>
        <dbReference type="EC" id="2.1.1.37"/>
    </reaction>
</comment>